<dbReference type="EMBL" id="CP016379">
    <property type="protein sequence ID" value="AZR74639.1"/>
    <property type="molecule type" value="Genomic_DNA"/>
</dbReference>
<feature type="transmembrane region" description="Helical" evidence="5">
    <location>
        <begin position="37"/>
        <end position="59"/>
    </location>
</feature>
<evidence type="ECO:0000313" key="7">
    <source>
        <dbReference type="Proteomes" id="UP000267250"/>
    </source>
</evidence>
<keyword evidence="2 5" id="KW-0812">Transmembrane</keyword>
<organism evidence="6 7">
    <name type="scientific">Anoxybacter fermentans</name>
    <dbReference type="NCBI Taxonomy" id="1323375"/>
    <lineage>
        <taxon>Bacteria</taxon>
        <taxon>Bacillati</taxon>
        <taxon>Bacillota</taxon>
        <taxon>Clostridia</taxon>
        <taxon>Halanaerobiales</taxon>
        <taxon>Anoxybacter</taxon>
    </lineage>
</organism>
<keyword evidence="7" id="KW-1185">Reference proteome</keyword>
<name>A0A3S9T274_9FIRM</name>
<dbReference type="InterPro" id="IPR002781">
    <property type="entry name" value="TM_pro_TauE-like"/>
</dbReference>
<evidence type="ECO:0000256" key="4">
    <source>
        <dbReference type="ARBA" id="ARBA00023136"/>
    </source>
</evidence>
<feature type="transmembrane region" description="Helical" evidence="5">
    <location>
        <begin position="206"/>
        <end position="224"/>
    </location>
</feature>
<accession>A0A3S9T274</accession>
<gene>
    <name evidence="6" type="ORF">BBF96_15400</name>
</gene>
<dbReference type="Proteomes" id="UP000267250">
    <property type="component" value="Chromosome"/>
</dbReference>
<comment type="similarity">
    <text evidence="5">Belongs to the 4-toluene sulfonate uptake permease (TSUP) (TC 2.A.102) family.</text>
</comment>
<dbReference type="GO" id="GO:0005886">
    <property type="term" value="C:plasma membrane"/>
    <property type="evidence" value="ECO:0007669"/>
    <property type="project" value="UniProtKB-SubCell"/>
</dbReference>
<keyword evidence="3 5" id="KW-1133">Transmembrane helix</keyword>
<feature type="transmembrane region" description="Helical" evidence="5">
    <location>
        <begin position="79"/>
        <end position="99"/>
    </location>
</feature>
<feature type="transmembrane region" description="Helical" evidence="5">
    <location>
        <begin position="136"/>
        <end position="157"/>
    </location>
</feature>
<dbReference type="PANTHER" id="PTHR43483">
    <property type="entry name" value="MEMBRANE TRANSPORTER PROTEIN HI_0806-RELATED"/>
    <property type="match status" value="1"/>
</dbReference>
<feature type="transmembrane region" description="Helical" evidence="5">
    <location>
        <begin position="6"/>
        <end position="25"/>
    </location>
</feature>
<proteinExistence type="inferred from homology"/>
<evidence type="ECO:0000313" key="6">
    <source>
        <dbReference type="EMBL" id="AZR74639.1"/>
    </source>
</evidence>
<evidence type="ECO:0000256" key="1">
    <source>
        <dbReference type="ARBA" id="ARBA00004141"/>
    </source>
</evidence>
<feature type="transmembrane region" description="Helical" evidence="5">
    <location>
        <begin position="262"/>
        <end position="282"/>
    </location>
</feature>
<dbReference type="PANTHER" id="PTHR43483:SF3">
    <property type="entry name" value="MEMBRANE TRANSPORTER PROTEIN HI_0806-RELATED"/>
    <property type="match status" value="1"/>
</dbReference>
<dbReference type="OrthoDB" id="357960at2"/>
<dbReference type="RefSeq" id="WP_127018002.1">
    <property type="nucleotide sequence ID" value="NZ_CP016379.1"/>
</dbReference>
<dbReference type="Pfam" id="PF01925">
    <property type="entry name" value="TauE"/>
    <property type="match status" value="2"/>
</dbReference>
<feature type="transmembrane region" description="Helical" evidence="5">
    <location>
        <begin position="236"/>
        <end position="256"/>
    </location>
</feature>
<comment type="subcellular location">
    <subcellularLocation>
        <location evidence="5">Cell membrane</location>
        <topology evidence="5">Multi-pass membrane protein</topology>
    </subcellularLocation>
    <subcellularLocation>
        <location evidence="1">Membrane</location>
        <topology evidence="1">Multi-pass membrane protein</topology>
    </subcellularLocation>
</comment>
<reference evidence="6 7" key="1">
    <citation type="submission" date="2016-07" db="EMBL/GenBank/DDBJ databases">
        <title>Genome and transcriptome analysis of iron-reducing fermentative bacteria Anoxybacter fermentans.</title>
        <authorList>
            <person name="Zeng X."/>
            <person name="Shao Z."/>
        </authorList>
    </citation>
    <scope>NUCLEOTIDE SEQUENCE [LARGE SCALE GENOMIC DNA]</scope>
    <source>
        <strain evidence="6 7">DY22613</strain>
    </source>
</reference>
<feature type="transmembrane region" description="Helical" evidence="5">
    <location>
        <begin position="169"/>
        <end position="200"/>
    </location>
</feature>
<feature type="transmembrane region" description="Helical" evidence="5">
    <location>
        <begin position="106"/>
        <end position="124"/>
    </location>
</feature>
<keyword evidence="4 5" id="KW-0472">Membrane</keyword>
<evidence type="ECO:0000256" key="2">
    <source>
        <dbReference type="ARBA" id="ARBA00022692"/>
    </source>
</evidence>
<dbReference type="AlphaFoldDB" id="A0A3S9T274"/>
<dbReference type="KEGG" id="aft:BBF96_15400"/>
<keyword evidence="5" id="KW-1003">Cell membrane</keyword>
<sequence length="297" mass="31986">MVNIILGILAILTGWFGIEFSRDLIKNKDKLEKDTQWVTSGLIGFVTNFFDTLGIGSFAPTTALVRAFKQVRDRVIPGTLNVSCTIPVIVEAFIFITVIKVEPVTLFSMLVAATIGAWIGAGVVSNLPEKKIQYGMSIALFVTASIMVAGQMGWMPIGGEAIGLSGIKLIIAIVANFILGALMTLGIGLYAPCMALVYMLGMSPRVAFPIMMGSCAFLMPVASVKFIREGAYNRKASLAISLAGLVGVFIAAYLVKSLPLKVLTWLVICVIYYTSITMYKAATRNIEEKSMAVVMES</sequence>
<evidence type="ECO:0000256" key="3">
    <source>
        <dbReference type="ARBA" id="ARBA00022989"/>
    </source>
</evidence>
<protein>
    <recommendedName>
        <fullName evidence="5">Probable membrane transporter protein</fullName>
    </recommendedName>
</protein>
<evidence type="ECO:0000256" key="5">
    <source>
        <dbReference type="RuleBase" id="RU363041"/>
    </source>
</evidence>